<dbReference type="InterPro" id="IPR003660">
    <property type="entry name" value="HAMP_dom"/>
</dbReference>
<keyword evidence="3" id="KW-0597">Phosphoprotein</keyword>
<evidence type="ECO:0000313" key="8">
    <source>
        <dbReference type="EMBL" id="AZN43121.1"/>
    </source>
</evidence>
<keyword evidence="6" id="KW-0812">Transmembrane</keyword>
<dbReference type="PANTHER" id="PTHR34220:SF7">
    <property type="entry name" value="SENSOR HISTIDINE KINASE YPDA"/>
    <property type="match status" value="1"/>
</dbReference>
<dbReference type="CDD" id="cd06225">
    <property type="entry name" value="HAMP"/>
    <property type="match status" value="1"/>
</dbReference>
<comment type="subcellular location">
    <subcellularLocation>
        <location evidence="1">Cell membrane</location>
        <topology evidence="1">Multi-pass membrane protein</topology>
    </subcellularLocation>
</comment>
<accession>A0A3Q8XAJ8</accession>
<feature type="domain" description="HAMP" evidence="7">
    <location>
        <begin position="341"/>
        <end position="393"/>
    </location>
</feature>
<protein>
    <submittedName>
        <fullName evidence="8">HAMP domain-containing protein</fullName>
    </submittedName>
</protein>
<dbReference type="GO" id="GO:0000155">
    <property type="term" value="F:phosphorelay sensor kinase activity"/>
    <property type="evidence" value="ECO:0007669"/>
    <property type="project" value="InterPro"/>
</dbReference>
<dbReference type="InterPro" id="IPR050640">
    <property type="entry name" value="Bact_2-comp_sensor_kinase"/>
</dbReference>
<dbReference type="Gene3D" id="6.10.340.10">
    <property type="match status" value="1"/>
</dbReference>
<name>A0A3Q8XAJ8_9BACL</name>
<evidence type="ECO:0000256" key="1">
    <source>
        <dbReference type="ARBA" id="ARBA00004651"/>
    </source>
</evidence>
<feature type="transmembrane region" description="Helical" evidence="6">
    <location>
        <begin position="21"/>
        <end position="41"/>
    </location>
</feature>
<dbReference type="SUPFAM" id="SSF158472">
    <property type="entry name" value="HAMP domain-like"/>
    <property type="match status" value="1"/>
</dbReference>
<dbReference type="KEGG" id="palb:EJC50_28035"/>
<dbReference type="AlphaFoldDB" id="A0A3Q8XAJ8"/>
<keyword evidence="9" id="KW-1185">Reference proteome</keyword>
<evidence type="ECO:0000256" key="2">
    <source>
        <dbReference type="ARBA" id="ARBA00022475"/>
    </source>
</evidence>
<gene>
    <name evidence="8" type="ORF">EJC50_28035</name>
</gene>
<dbReference type="GO" id="GO:0005886">
    <property type="term" value="C:plasma membrane"/>
    <property type="evidence" value="ECO:0007669"/>
    <property type="project" value="UniProtKB-SubCell"/>
</dbReference>
<dbReference type="RefSeq" id="WP_126019391.1">
    <property type="nucleotide sequence ID" value="NZ_CP034437.1"/>
</dbReference>
<keyword evidence="6" id="KW-1133">Transmembrane helix</keyword>
<keyword evidence="2" id="KW-1003">Cell membrane</keyword>
<evidence type="ECO:0000256" key="6">
    <source>
        <dbReference type="SAM" id="Phobius"/>
    </source>
</evidence>
<dbReference type="Pfam" id="PF06580">
    <property type="entry name" value="His_kinase"/>
    <property type="match status" value="1"/>
</dbReference>
<reference evidence="9" key="1">
    <citation type="submission" date="2018-12" db="EMBL/GenBank/DDBJ databases">
        <title>Genome sequence of Peanibacillus sp.</title>
        <authorList>
            <person name="Subramani G."/>
            <person name="Srinivasan S."/>
            <person name="Kim M.K."/>
        </authorList>
    </citation>
    <scope>NUCLEOTIDE SEQUENCE [LARGE SCALE GENOMIC DNA]</scope>
    <source>
        <strain evidence="9">18JY67-1</strain>
    </source>
</reference>
<keyword evidence="4" id="KW-0808">Transferase</keyword>
<sequence>MRFAMLLRSRLSGNLTLRKRFLIVFLLLGVTPSVIIGFTGYRSGSQALMNNATRTIAGALDQSVSNTDFMFDELQNRVTALALDNDLNRLLAGPDPILGSEKLNQNRLLAHIMQRYLGQSFPLYSAQIVTDSYTYSLNTLLPYEPTRRPSIVSAAKRSGGELVWIPTYDYLDMQGLSELRSAKVDYRYLFSAVRPLGTVSIPLPEGGYIQYPQDKQLPVLVIYFQADIFETMLQKALDYKGLEYLVLTNDGTVIKASEALQSNKVLQKQFLSMSDESGVFTVNGRKTLVSKANMLSTQWKIVTLVPAKEIVSGVSLIQKVSFWFGLLLLIISAGIAVLISSWITAPLNRLLQGVRRTGHGDFNTLVKVGGSHEFVVLMNGFNEMNDRIQRLIQENYLRAINEKDAEIMALHVQLNPHFLYNTLGTINWMAIDNEQSEISTMIVRLCDMMRYTAKGFERFVTFKEDLQWLDNYLYIMSNRFVGKFETRLQIAPELHHVLVPKLFMQPFVENAILHGFENIEQGGILSISCRLVNGMVQCEIRDNGEGMPADKVRSLLGGAAGAGGIQNTFRRIKLLYEDNCSVDIKSQEGAGTVIVMEFQANV</sequence>
<dbReference type="OrthoDB" id="9776552at2"/>
<dbReference type="InterPro" id="IPR010559">
    <property type="entry name" value="Sig_transdc_His_kin_internal"/>
</dbReference>
<dbReference type="Gene3D" id="3.30.565.10">
    <property type="entry name" value="Histidine kinase-like ATPase, C-terminal domain"/>
    <property type="match status" value="1"/>
</dbReference>
<feature type="transmembrane region" description="Helical" evidence="6">
    <location>
        <begin position="322"/>
        <end position="345"/>
    </location>
</feature>
<evidence type="ECO:0000256" key="5">
    <source>
        <dbReference type="ARBA" id="ARBA00023136"/>
    </source>
</evidence>
<dbReference type="InterPro" id="IPR036890">
    <property type="entry name" value="HATPase_C_sf"/>
</dbReference>
<proteinExistence type="predicted"/>
<dbReference type="PROSITE" id="PS50885">
    <property type="entry name" value="HAMP"/>
    <property type="match status" value="1"/>
</dbReference>
<organism evidence="8 9">
    <name type="scientific">Paenibacillus albus</name>
    <dbReference type="NCBI Taxonomy" id="2495582"/>
    <lineage>
        <taxon>Bacteria</taxon>
        <taxon>Bacillati</taxon>
        <taxon>Bacillota</taxon>
        <taxon>Bacilli</taxon>
        <taxon>Bacillales</taxon>
        <taxon>Paenibacillaceae</taxon>
        <taxon>Paenibacillus</taxon>
    </lineage>
</organism>
<dbReference type="SMART" id="SM00304">
    <property type="entry name" value="HAMP"/>
    <property type="match status" value="1"/>
</dbReference>
<dbReference type="EMBL" id="CP034437">
    <property type="protein sequence ID" value="AZN43121.1"/>
    <property type="molecule type" value="Genomic_DNA"/>
</dbReference>
<evidence type="ECO:0000259" key="7">
    <source>
        <dbReference type="PROSITE" id="PS50885"/>
    </source>
</evidence>
<keyword evidence="5 6" id="KW-0472">Membrane</keyword>
<evidence type="ECO:0000313" key="9">
    <source>
        <dbReference type="Proteomes" id="UP000272528"/>
    </source>
</evidence>
<evidence type="ECO:0000256" key="4">
    <source>
        <dbReference type="ARBA" id="ARBA00022679"/>
    </source>
</evidence>
<dbReference type="Pfam" id="PF00672">
    <property type="entry name" value="HAMP"/>
    <property type="match status" value="1"/>
</dbReference>
<evidence type="ECO:0000256" key="3">
    <source>
        <dbReference type="ARBA" id="ARBA00022553"/>
    </source>
</evidence>
<dbReference type="PANTHER" id="PTHR34220">
    <property type="entry name" value="SENSOR HISTIDINE KINASE YPDA"/>
    <property type="match status" value="1"/>
</dbReference>
<dbReference type="SUPFAM" id="SSF55874">
    <property type="entry name" value="ATPase domain of HSP90 chaperone/DNA topoisomerase II/histidine kinase"/>
    <property type="match status" value="1"/>
</dbReference>
<dbReference type="Proteomes" id="UP000272528">
    <property type="component" value="Chromosome"/>
</dbReference>